<sequence>MLAGVVTAVVGFASSFALVLTGLTAQGATTAQAASGLLVLLLAMAAGIVVLALRHRIPLTLAWSTPGAALLAGAAADGAVWSAAIGTFLLVAALTALTGWWPWLSRTLAAIPLSVANAMLAGVLLPICLTAFTTLGRTPVYAAPILLTWLVGYAFARRWAVPLALLAALVVVALTLDATPTAAALAPRLTWTAPTWDARLLLGLGVPLFLVNIASQYAPGVAVMKTYGYTVPWRPTMLVTAAVSALSAPAGGHAVNLAAISAALAASPEAHPDPRRRWVAAVSAAGTYVVLGLASAAAAFVLTHSPPGLVITVAALALLGPLGSALERCLADPDDREAAVVALVATASGLSLLGIGAAFWGLASGLLVRALLRAVRARRAG</sequence>
<dbReference type="Pfam" id="PF03594">
    <property type="entry name" value="BenE"/>
    <property type="match status" value="1"/>
</dbReference>
<dbReference type="PANTHER" id="PTHR30199:SF0">
    <property type="entry name" value="INNER MEMBRANE PROTEIN YDCO"/>
    <property type="match status" value="1"/>
</dbReference>
<evidence type="ECO:0000256" key="1">
    <source>
        <dbReference type="SAM" id="Phobius"/>
    </source>
</evidence>
<feature type="transmembrane region" description="Helical" evidence="1">
    <location>
        <begin position="162"/>
        <end position="186"/>
    </location>
</feature>
<dbReference type="EMBL" id="LT629749">
    <property type="protein sequence ID" value="SDS41400.1"/>
    <property type="molecule type" value="Genomic_DNA"/>
</dbReference>
<dbReference type="STRING" id="546871.SAMN04488543_1689"/>
<dbReference type="PANTHER" id="PTHR30199">
    <property type="entry name" value="MFS FAMILY TRANSPORTER, PREDICTED SUBSTRATE BENZOATE"/>
    <property type="match status" value="1"/>
</dbReference>
<feature type="transmembrane region" description="Helical" evidence="1">
    <location>
        <begin position="278"/>
        <end position="302"/>
    </location>
</feature>
<feature type="transmembrane region" description="Helical" evidence="1">
    <location>
        <begin position="338"/>
        <end position="363"/>
    </location>
</feature>
<feature type="transmembrane region" description="Helical" evidence="1">
    <location>
        <begin position="79"/>
        <end position="103"/>
    </location>
</feature>
<feature type="transmembrane region" description="Helical" evidence="1">
    <location>
        <begin position="198"/>
        <end position="218"/>
    </location>
</feature>
<keyword evidence="1" id="KW-0472">Membrane</keyword>
<keyword evidence="1" id="KW-1133">Transmembrane helix</keyword>
<feature type="transmembrane region" description="Helical" evidence="1">
    <location>
        <begin position="238"/>
        <end position="266"/>
    </location>
</feature>
<dbReference type="NCBIfam" id="TIGR00843">
    <property type="entry name" value="benE"/>
    <property type="match status" value="1"/>
</dbReference>
<organism evidence="2 3">
    <name type="scientific">Friedmanniella luteola</name>
    <dbReference type="NCBI Taxonomy" id="546871"/>
    <lineage>
        <taxon>Bacteria</taxon>
        <taxon>Bacillati</taxon>
        <taxon>Actinomycetota</taxon>
        <taxon>Actinomycetes</taxon>
        <taxon>Propionibacteriales</taxon>
        <taxon>Nocardioidaceae</taxon>
        <taxon>Friedmanniella</taxon>
    </lineage>
</organism>
<gene>
    <name evidence="2" type="ORF">SAMN04488543_1689</name>
</gene>
<evidence type="ECO:0000313" key="2">
    <source>
        <dbReference type="EMBL" id="SDS41400.1"/>
    </source>
</evidence>
<dbReference type="RefSeq" id="WP_231930450.1">
    <property type="nucleotide sequence ID" value="NZ_LT629749.1"/>
</dbReference>
<dbReference type="GO" id="GO:0005886">
    <property type="term" value="C:plasma membrane"/>
    <property type="evidence" value="ECO:0007669"/>
    <property type="project" value="TreeGrafter"/>
</dbReference>
<dbReference type="GO" id="GO:0042925">
    <property type="term" value="F:benzoate transmembrane transporter activity"/>
    <property type="evidence" value="ECO:0007669"/>
    <property type="project" value="InterPro"/>
</dbReference>
<feature type="transmembrane region" description="Helical" evidence="1">
    <location>
        <begin position="109"/>
        <end position="132"/>
    </location>
</feature>
<name>A0A1H1S071_9ACTN</name>
<dbReference type="AlphaFoldDB" id="A0A1H1S071"/>
<dbReference type="InterPro" id="IPR004711">
    <property type="entry name" value="Benzoate_Transporter"/>
</dbReference>
<feature type="transmembrane region" description="Helical" evidence="1">
    <location>
        <begin position="33"/>
        <end position="53"/>
    </location>
</feature>
<accession>A0A1H1S071</accession>
<keyword evidence="1" id="KW-0812">Transmembrane</keyword>
<proteinExistence type="predicted"/>
<reference evidence="2 3" key="1">
    <citation type="submission" date="2016-10" db="EMBL/GenBank/DDBJ databases">
        <authorList>
            <person name="de Groot N.N."/>
        </authorList>
    </citation>
    <scope>NUCLEOTIDE SEQUENCE [LARGE SCALE GENOMIC DNA]</scope>
    <source>
        <strain evidence="2 3">DSM 21741</strain>
    </source>
</reference>
<protein>
    <submittedName>
        <fullName evidence="2">Benzoate membrane transport protein</fullName>
    </submittedName>
</protein>
<evidence type="ECO:0000313" key="3">
    <source>
        <dbReference type="Proteomes" id="UP000199092"/>
    </source>
</evidence>
<feature type="transmembrane region" description="Helical" evidence="1">
    <location>
        <begin position="308"/>
        <end position="326"/>
    </location>
</feature>
<dbReference type="Proteomes" id="UP000199092">
    <property type="component" value="Chromosome I"/>
</dbReference>
<feature type="transmembrane region" description="Helical" evidence="1">
    <location>
        <begin position="139"/>
        <end position="156"/>
    </location>
</feature>
<keyword evidence="3" id="KW-1185">Reference proteome</keyword>